<dbReference type="Pfam" id="PF00155">
    <property type="entry name" value="Aminotran_1_2"/>
    <property type="match status" value="1"/>
</dbReference>
<dbReference type="PROSITE" id="PS00105">
    <property type="entry name" value="AA_TRANSFER_CLASS_1"/>
    <property type="match status" value="1"/>
</dbReference>
<evidence type="ECO:0000256" key="6">
    <source>
        <dbReference type="RuleBase" id="RU000481"/>
    </source>
</evidence>
<dbReference type="RefSeq" id="WP_369046001.1">
    <property type="nucleotide sequence ID" value="NZ_CP163302.1"/>
</dbReference>
<evidence type="ECO:0000259" key="7">
    <source>
        <dbReference type="Pfam" id="PF00155"/>
    </source>
</evidence>
<dbReference type="GO" id="GO:0030170">
    <property type="term" value="F:pyridoxal phosphate binding"/>
    <property type="evidence" value="ECO:0007669"/>
    <property type="project" value="InterPro"/>
</dbReference>
<dbReference type="EC" id="2.6.1.-" evidence="6"/>
<dbReference type="InterPro" id="IPR004838">
    <property type="entry name" value="NHTrfase_class1_PyrdxlP-BS"/>
</dbReference>
<evidence type="ECO:0000313" key="8">
    <source>
        <dbReference type="EMBL" id="XDP45481.1"/>
    </source>
</evidence>
<feature type="domain" description="Aminotransferase class I/classII large" evidence="7">
    <location>
        <begin position="35"/>
        <end position="415"/>
    </location>
</feature>
<name>A0AB39L2U5_9MICC</name>
<dbReference type="InterPro" id="IPR015421">
    <property type="entry name" value="PyrdxlP-dep_Trfase_major"/>
</dbReference>
<dbReference type="GO" id="GO:0006520">
    <property type="term" value="P:amino acid metabolic process"/>
    <property type="evidence" value="ECO:0007669"/>
    <property type="project" value="InterPro"/>
</dbReference>
<keyword evidence="5" id="KW-0663">Pyridoxal phosphate</keyword>
<dbReference type="KEGG" id="spue:AB5L97_00180"/>
<dbReference type="PANTHER" id="PTHR46383">
    <property type="entry name" value="ASPARTATE AMINOTRANSFERASE"/>
    <property type="match status" value="1"/>
</dbReference>
<dbReference type="InterPro" id="IPR050596">
    <property type="entry name" value="AspAT/PAT-like"/>
</dbReference>
<evidence type="ECO:0000256" key="4">
    <source>
        <dbReference type="ARBA" id="ARBA00022679"/>
    </source>
</evidence>
<dbReference type="PANTHER" id="PTHR46383:SF2">
    <property type="entry name" value="AMINOTRANSFERASE"/>
    <property type="match status" value="1"/>
</dbReference>
<evidence type="ECO:0000256" key="1">
    <source>
        <dbReference type="ARBA" id="ARBA00001933"/>
    </source>
</evidence>
<dbReference type="InterPro" id="IPR015424">
    <property type="entry name" value="PyrdxlP-dep_Trfase"/>
</dbReference>
<comment type="cofactor">
    <cofactor evidence="1 6">
        <name>pyridoxal 5'-phosphate</name>
        <dbReference type="ChEBI" id="CHEBI:597326"/>
    </cofactor>
</comment>
<dbReference type="Gene3D" id="3.40.640.10">
    <property type="entry name" value="Type I PLP-dependent aspartate aminotransferase-like (Major domain)"/>
    <property type="match status" value="1"/>
</dbReference>
<gene>
    <name evidence="8" type="ORF">AB5L97_00180</name>
</gene>
<keyword evidence="3 6" id="KW-0032">Aminotransferase</keyword>
<reference evidence="8" key="1">
    <citation type="submission" date="2024-07" db="EMBL/GenBank/DDBJ databases">
        <authorList>
            <person name="fu j."/>
        </authorList>
    </citation>
    <scope>NUCLEOTIDE SEQUENCE</scope>
    <source>
        <strain evidence="8">P10A9</strain>
    </source>
</reference>
<accession>A0AB39L2U5</accession>
<evidence type="ECO:0000256" key="3">
    <source>
        <dbReference type="ARBA" id="ARBA00022576"/>
    </source>
</evidence>
<comment type="similarity">
    <text evidence="2 6">Belongs to the class-I pyridoxal-phosphate-dependent aminotransferase family.</text>
</comment>
<sequence length="421" mass="44061">MSLRRLAASSRSQVPPFAVMDILARVDALRAEGRDVVSLCAGEPSAGAPAAVSARAAEIHASGRPLTYTPALGTAELRAAIAGHYRRWYGLDVDPGQVAVTTGSSGAFMLSFLAAFEAGDRVALARPGYPAYRNILAALGCEVVEVDAGPETRYQPTPAMLDAAASERGPLAGVVLASPANPTGTMVSRAELAALTDWCAANGARLVSDEIYHGITYAGADPADSADSVDPVDPVDPVTADEHSPRGVCAWELDREAIVISSFSKYWGMTGWRLGWMLVPKELVSAVDALAGNVALCPPAPSQLAAVEAFTPDSYTQADAWVAGYAQTRQTLLDALPALGWGPAAPADGAFYLYAELGAQLERFGDSREYCRALLEAEGVALVPGTDFDAVHGGRAVRLSFAAGQAAVESAIERILRFQRA</sequence>
<dbReference type="CDD" id="cd00609">
    <property type="entry name" value="AAT_like"/>
    <property type="match status" value="1"/>
</dbReference>
<dbReference type="InterPro" id="IPR004839">
    <property type="entry name" value="Aminotransferase_I/II_large"/>
</dbReference>
<protein>
    <recommendedName>
        <fullName evidence="6">Aminotransferase</fullName>
        <ecNumber evidence="6">2.6.1.-</ecNumber>
    </recommendedName>
</protein>
<dbReference type="GO" id="GO:0008483">
    <property type="term" value="F:transaminase activity"/>
    <property type="evidence" value="ECO:0007669"/>
    <property type="project" value="UniProtKB-KW"/>
</dbReference>
<organism evidence="8">
    <name type="scientific">Sinomonas puerhi</name>
    <dbReference type="NCBI Taxonomy" id="3238584"/>
    <lineage>
        <taxon>Bacteria</taxon>
        <taxon>Bacillati</taxon>
        <taxon>Actinomycetota</taxon>
        <taxon>Actinomycetes</taxon>
        <taxon>Micrococcales</taxon>
        <taxon>Micrococcaceae</taxon>
        <taxon>Sinomonas</taxon>
    </lineage>
</organism>
<evidence type="ECO:0000256" key="2">
    <source>
        <dbReference type="ARBA" id="ARBA00007441"/>
    </source>
</evidence>
<keyword evidence="4 6" id="KW-0808">Transferase</keyword>
<dbReference type="AlphaFoldDB" id="A0AB39L2U5"/>
<dbReference type="EMBL" id="CP163302">
    <property type="protein sequence ID" value="XDP45481.1"/>
    <property type="molecule type" value="Genomic_DNA"/>
</dbReference>
<evidence type="ECO:0000256" key="5">
    <source>
        <dbReference type="ARBA" id="ARBA00022898"/>
    </source>
</evidence>
<proteinExistence type="inferred from homology"/>
<dbReference type="SUPFAM" id="SSF53383">
    <property type="entry name" value="PLP-dependent transferases"/>
    <property type="match status" value="1"/>
</dbReference>